<evidence type="ECO:0000313" key="2">
    <source>
        <dbReference type="Proteomes" id="UP001060215"/>
    </source>
</evidence>
<gene>
    <name evidence="1" type="ORF">LOK49_LG01G02404</name>
</gene>
<dbReference type="Proteomes" id="UP001060215">
    <property type="component" value="Chromosome 1"/>
</dbReference>
<sequence length="83" mass="9109">MNDLGASFLDRVHEFLGKGVSLQLISSDCGDPDQPLSLSWAPIWTPQRPPTIPYTKALILLQSISPSMPIRFDDDVVMLTSAP</sequence>
<keyword evidence="2" id="KW-1185">Reference proteome</keyword>
<dbReference type="EMBL" id="CM045758">
    <property type="protein sequence ID" value="KAI8031496.1"/>
    <property type="molecule type" value="Genomic_DNA"/>
</dbReference>
<reference evidence="1 2" key="1">
    <citation type="journal article" date="2022" name="Plant J.">
        <title>Chromosome-level genome of Camellia lanceoleosa provides a valuable resource for understanding genome evolution and self-incompatibility.</title>
        <authorList>
            <person name="Gong W."/>
            <person name="Xiao S."/>
            <person name="Wang L."/>
            <person name="Liao Z."/>
            <person name="Chang Y."/>
            <person name="Mo W."/>
            <person name="Hu G."/>
            <person name="Li W."/>
            <person name="Zhao G."/>
            <person name="Zhu H."/>
            <person name="Hu X."/>
            <person name="Ji K."/>
            <person name="Xiang X."/>
            <person name="Song Q."/>
            <person name="Yuan D."/>
            <person name="Jin S."/>
            <person name="Zhang L."/>
        </authorList>
    </citation>
    <scope>NUCLEOTIDE SEQUENCE [LARGE SCALE GENOMIC DNA]</scope>
    <source>
        <strain evidence="1">SQ_2022a</strain>
    </source>
</reference>
<comment type="caution">
    <text evidence="1">The sequence shown here is derived from an EMBL/GenBank/DDBJ whole genome shotgun (WGS) entry which is preliminary data.</text>
</comment>
<protein>
    <submittedName>
        <fullName evidence="1">Uncharacterized protein</fullName>
    </submittedName>
</protein>
<evidence type="ECO:0000313" key="1">
    <source>
        <dbReference type="EMBL" id="KAI8031496.1"/>
    </source>
</evidence>
<name>A0ACC0J4R0_9ERIC</name>
<accession>A0ACC0J4R0</accession>
<proteinExistence type="predicted"/>
<organism evidence="1 2">
    <name type="scientific">Camellia lanceoleosa</name>
    <dbReference type="NCBI Taxonomy" id="1840588"/>
    <lineage>
        <taxon>Eukaryota</taxon>
        <taxon>Viridiplantae</taxon>
        <taxon>Streptophyta</taxon>
        <taxon>Embryophyta</taxon>
        <taxon>Tracheophyta</taxon>
        <taxon>Spermatophyta</taxon>
        <taxon>Magnoliopsida</taxon>
        <taxon>eudicotyledons</taxon>
        <taxon>Gunneridae</taxon>
        <taxon>Pentapetalae</taxon>
        <taxon>asterids</taxon>
        <taxon>Ericales</taxon>
        <taxon>Theaceae</taxon>
        <taxon>Camellia</taxon>
    </lineage>
</organism>